<dbReference type="Proteomes" id="UP000076770">
    <property type="component" value="Chromosome i"/>
</dbReference>
<dbReference type="AlphaFoldDB" id="A0A157T2J2"/>
<organism evidence="1 2">
    <name type="scientific">Saccharolobus solfataricus</name>
    <name type="common">Sulfolobus solfataricus</name>
    <dbReference type="NCBI Taxonomy" id="2287"/>
    <lineage>
        <taxon>Archaea</taxon>
        <taxon>Thermoproteota</taxon>
        <taxon>Thermoprotei</taxon>
        <taxon>Sulfolobales</taxon>
        <taxon>Sulfolobaceae</taxon>
        <taxon>Saccharolobus</taxon>
    </lineage>
</organism>
<reference evidence="2" key="1">
    <citation type="submission" date="2016-04" db="EMBL/GenBank/DDBJ databases">
        <authorList>
            <person name="Shah S.A."/>
            <person name="Garrett R.A."/>
        </authorList>
    </citation>
    <scope>NUCLEOTIDE SEQUENCE [LARGE SCALE GENOMIC DNA]</scope>
    <source>
        <strain evidence="2">ATCC 35091 / DSM 1616 / JCM 8930 / NBRC 15331 / P1</strain>
    </source>
</reference>
<protein>
    <submittedName>
        <fullName evidence="1">Uncharacterized protein</fullName>
    </submittedName>
</protein>
<dbReference type="PATRIC" id="fig|2287.9.peg.2114"/>
<evidence type="ECO:0000313" key="2">
    <source>
        <dbReference type="Proteomes" id="UP000076770"/>
    </source>
</evidence>
<evidence type="ECO:0000313" key="1">
    <source>
        <dbReference type="EMBL" id="SAI85572.1"/>
    </source>
</evidence>
<proteinExistence type="predicted"/>
<name>A0A157T2J2_SACSO</name>
<accession>A0A157T2J2</accession>
<sequence>MEIIQHNYRKYLKMVDIAKCFKGVEDFITSSAKNKRWEKLWNIIKECEKINFFELNIETLIGRCVRGELEVCEKLGLNNEQLKKLVENPYVVNFSFIMVDIFIKEFLDLILITSYLEPLNTITRYSISSESKQSEKELLDDAVENQDKIMSFLEVKVQVVKNLIENNEFVENLNQLYEILGSG</sequence>
<gene>
    <name evidence="1" type="ORF">SSOP1_2018</name>
</gene>
<dbReference type="EMBL" id="LT549890">
    <property type="protein sequence ID" value="SAI85572.1"/>
    <property type="molecule type" value="Genomic_DNA"/>
</dbReference>